<reference evidence="2" key="1">
    <citation type="journal article" date="2019" name="Int. J. Syst. Evol. Microbiol.">
        <title>The Global Catalogue of Microorganisms (GCM) 10K type strain sequencing project: providing services to taxonomists for standard genome sequencing and annotation.</title>
        <authorList>
            <consortium name="The Broad Institute Genomics Platform"/>
            <consortium name="The Broad Institute Genome Sequencing Center for Infectious Disease"/>
            <person name="Wu L."/>
            <person name="Ma J."/>
        </authorList>
    </citation>
    <scope>NUCLEOTIDE SEQUENCE [LARGE SCALE GENOMIC DNA]</scope>
    <source>
        <strain evidence="2">CCUG 55250</strain>
    </source>
</reference>
<dbReference type="EMBL" id="JBHSMA010000023">
    <property type="protein sequence ID" value="MFC5413156.1"/>
    <property type="molecule type" value="Genomic_DNA"/>
</dbReference>
<dbReference type="RefSeq" id="WP_379851408.1">
    <property type="nucleotide sequence ID" value="NZ_JBHSMA010000023.1"/>
</dbReference>
<evidence type="ECO:0000313" key="2">
    <source>
        <dbReference type="Proteomes" id="UP001596106"/>
    </source>
</evidence>
<sequence>MEKEKIRDKQVALSPALFTEFERMADGYGLTNKGLLEAMIRFFKATKADPRNPKAEHPTEAIKALDKRLVSFIRQQEKDILKPMSDEMTQVADELYGLKDTVKELHSTFAMMLLRQLGTALRPELVRPEFLTAWENDQERRRKAREALDNLKKNPGGSQS</sequence>
<keyword evidence="2" id="KW-1185">Reference proteome</keyword>
<evidence type="ECO:0000313" key="1">
    <source>
        <dbReference type="EMBL" id="MFC5413156.1"/>
    </source>
</evidence>
<dbReference type="NCBIfam" id="NF041200">
    <property type="entry name" value="mob_BfmA_Nterm"/>
    <property type="match status" value="1"/>
</dbReference>
<comment type="caution">
    <text evidence="1">The sequence shown here is derived from an EMBL/GenBank/DDBJ whole genome shotgun (WGS) entry which is preliminary data.</text>
</comment>
<name>A0ABW0II81_9BACT</name>
<dbReference type="Proteomes" id="UP001596106">
    <property type="component" value="Unassembled WGS sequence"/>
</dbReference>
<protein>
    <submittedName>
        <fullName evidence="1">BfmA/BtgA family mobilization protein</fullName>
    </submittedName>
</protein>
<dbReference type="InterPro" id="IPR048012">
    <property type="entry name" value="BfmA-like_N"/>
</dbReference>
<proteinExistence type="predicted"/>
<accession>A0ABW0II81</accession>
<gene>
    <name evidence="1" type="ORF">ACFPMF_27795</name>
</gene>
<organism evidence="1 2">
    <name type="scientific">Larkinella bovis</name>
    <dbReference type="NCBI Taxonomy" id="683041"/>
    <lineage>
        <taxon>Bacteria</taxon>
        <taxon>Pseudomonadati</taxon>
        <taxon>Bacteroidota</taxon>
        <taxon>Cytophagia</taxon>
        <taxon>Cytophagales</taxon>
        <taxon>Spirosomataceae</taxon>
        <taxon>Larkinella</taxon>
    </lineage>
</organism>